<sequence>MKKICFVLTVSSGINYGSVSAFPLIKNNGDLKKYFSKYYDVSIDYIKDKDVVDFLVVPKPFAPFENENNLPIIEVPTILFMKKDYKEIKSYVDAYFNNEHQK</sequence>
<dbReference type="Proteomes" id="UP001256547">
    <property type="component" value="Unassembled WGS sequence"/>
</dbReference>
<evidence type="ECO:0008006" key="3">
    <source>
        <dbReference type="Google" id="ProtNLM"/>
    </source>
</evidence>
<dbReference type="RefSeq" id="WP_137604207.1">
    <property type="nucleotide sequence ID" value="NZ_JARPYR010000019.1"/>
</dbReference>
<accession>A0ABU3EQZ2</accession>
<proteinExistence type="predicted"/>
<comment type="caution">
    <text evidence="1">The sequence shown here is derived from an EMBL/GenBank/DDBJ whole genome shotgun (WGS) entry which is preliminary data.</text>
</comment>
<organism evidence="1 2">
    <name type="scientific">Enterococcus dongliensis</name>
    <dbReference type="NCBI Taxonomy" id="2559925"/>
    <lineage>
        <taxon>Bacteria</taxon>
        <taxon>Bacillati</taxon>
        <taxon>Bacillota</taxon>
        <taxon>Bacilli</taxon>
        <taxon>Lactobacillales</taxon>
        <taxon>Enterococcaceae</taxon>
        <taxon>Enterococcus</taxon>
    </lineage>
</organism>
<evidence type="ECO:0000313" key="2">
    <source>
        <dbReference type="Proteomes" id="UP001256547"/>
    </source>
</evidence>
<name>A0ABU3EQZ2_9ENTE</name>
<dbReference type="EMBL" id="JARPYR010000019">
    <property type="protein sequence ID" value="MDT2597282.1"/>
    <property type="molecule type" value="Genomic_DNA"/>
</dbReference>
<gene>
    <name evidence="1" type="ORF">P7D39_09745</name>
</gene>
<evidence type="ECO:0000313" key="1">
    <source>
        <dbReference type="EMBL" id="MDT2597282.1"/>
    </source>
</evidence>
<protein>
    <recommendedName>
        <fullName evidence="3">PTS EIIB type-3 domain-containing protein</fullName>
    </recommendedName>
</protein>
<keyword evidence="2" id="KW-1185">Reference proteome</keyword>
<reference evidence="1 2" key="1">
    <citation type="submission" date="2023-03" db="EMBL/GenBank/DDBJ databases">
        <authorList>
            <person name="Shen W."/>
            <person name="Cai J."/>
        </authorList>
    </citation>
    <scope>NUCLEOTIDE SEQUENCE [LARGE SCALE GENOMIC DNA]</scope>
    <source>
        <strain evidence="1 2">P72-2</strain>
    </source>
</reference>